<evidence type="ECO:0000313" key="17">
    <source>
        <dbReference type="EMBL" id="PFG74453.1"/>
    </source>
</evidence>
<evidence type="ECO:0000256" key="5">
    <source>
        <dbReference type="ARBA" id="ARBA00022763"/>
    </source>
</evidence>
<dbReference type="GO" id="GO:0008270">
    <property type="term" value="F:zinc ion binding"/>
    <property type="evidence" value="ECO:0007669"/>
    <property type="project" value="UniProtKB-KW"/>
</dbReference>
<dbReference type="Gene3D" id="3.20.190.10">
    <property type="entry name" value="MutM-like, N-terminal"/>
    <property type="match status" value="1"/>
</dbReference>
<dbReference type="InterPro" id="IPR000214">
    <property type="entry name" value="Znf_DNA_glyclase/AP_lyase"/>
</dbReference>
<dbReference type="InterPro" id="IPR010663">
    <property type="entry name" value="Znf_FPG/IleRS"/>
</dbReference>
<dbReference type="SMART" id="SM00898">
    <property type="entry name" value="Fapy_DNA_glyco"/>
    <property type="match status" value="1"/>
</dbReference>
<dbReference type="SUPFAM" id="SSF57716">
    <property type="entry name" value="Glucocorticoid receptor-like (DNA-binding domain)"/>
    <property type="match status" value="1"/>
</dbReference>
<dbReference type="PANTHER" id="PTHR42697:SF1">
    <property type="entry name" value="ENDONUCLEASE 8"/>
    <property type="match status" value="1"/>
</dbReference>
<dbReference type="AlphaFoldDB" id="A0A2A9HGI5"/>
<keyword evidence="17" id="KW-0540">Nuclease</keyword>
<dbReference type="InterPro" id="IPR035937">
    <property type="entry name" value="FPG_N"/>
</dbReference>
<comment type="cofactor">
    <cofactor evidence="1">
        <name>Zn(2+)</name>
        <dbReference type="ChEBI" id="CHEBI:29105"/>
    </cofactor>
</comment>
<evidence type="ECO:0000256" key="6">
    <source>
        <dbReference type="ARBA" id="ARBA00022771"/>
    </source>
</evidence>
<comment type="similarity">
    <text evidence="2">Belongs to the FPG family.</text>
</comment>
<dbReference type="Pfam" id="PF06831">
    <property type="entry name" value="H2TH"/>
    <property type="match status" value="1"/>
</dbReference>
<organism evidence="17 18">
    <name type="scientific">Tepidiforma thermophila (strain KCTC 52669 / CGMCC 1.13589 / G233)</name>
    <dbReference type="NCBI Taxonomy" id="2761530"/>
    <lineage>
        <taxon>Bacteria</taxon>
        <taxon>Bacillati</taxon>
        <taxon>Chloroflexota</taxon>
        <taxon>Tepidiformia</taxon>
        <taxon>Tepidiformales</taxon>
        <taxon>Tepidiformaceae</taxon>
        <taxon>Tepidiforma</taxon>
    </lineage>
</organism>
<evidence type="ECO:0000256" key="9">
    <source>
        <dbReference type="ARBA" id="ARBA00023125"/>
    </source>
</evidence>
<evidence type="ECO:0000256" key="2">
    <source>
        <dbReference type="ARBA" id="ARBA00009409"/>
    </source>
</evidence>
<keyword evidence="8" id="KW-0862">Zinc</keyword>
<dbReference type="CDD" id="cd08971">
    <property type="entry name" value="AcNei2_N"/>
    <property type="match status" value="1"/>
</dbReference>
<feature type="domain" description="FPG-type" evidence="15">
    <location>
        <begin position="226"/>
        <end position="262"/>
    </location>
</feature>
<dbReference type="Pfam" id="PF06827">
    <property type="entry name" value="zf-FPG_IleRS"/>
    <property type="match status" value="1"/>
</dbReference>
<proteinExistence type="inferred from homology"/>
<dbReference type="SUPFAM" id="SSF46946">
    <property type="entry name" value="S13-like H2TH domain"/>
    <property type="match status" value="1"/>
</dbReference>
<dbReference type="PROSITE" id="PS51068">
    <property type="entry name" value="FPG_CAT"/>
    <property type="match status" value="1"/>
</dbReference>
<keyword evidence="11" id="KW-0456">Lyase</keyword>
<keyword evidence="17" id="KW-0255">Endonuclease</keyword>
<dbReference type="SUPFAM" id="SSF81624">
    <property type="entry name" value="N-terminal domain of MutM-like DNA repair proteins"/>
    <property type="match status" value="1"/>
</dbReference>
<keyword evidence="5" id="KW-0227">DNA damage</keyword>
<evidence type="ECO:0000313" key="18">
    <source>
        <dbReference type="Proteomes" id="UP000223071"/>
    </source>
</evidence>
<keyword evidence="7" id="KW-0378">Hydrolase</keyword>
<evidence type="ECO:0000256" key="7">
    <source>
        <dbReference type="ARBA" id="ARBA00022801"/>
    </source>
</evidence>
<name>A0A2A9HGI5_TEPT2</name>
<dbReference type="RefSeq" id="WP_098503842.1">
    <property type="nucleotide sequence ID" value="NZ_PDJQ01000001.1"/>
</dbReference>
<protein>
    <recommendedName>
        <fullName evidence="3">DNA-(apurinic or apyrimidinic site) lyase</fullName>
        <ecNumber evidence="3">4.2.99.18</ecNumber>
    </recommendedName>
</protein>
<evidence type="ECO:0000256" key="12">
    <source>
        <dbReference type="ARBA" id="ARBA00023268"/>
    </source>
</evidence>
<sequence length="281" mass="31132">MPEGDALYRFAGRVHGALAGKVIRAARSHGPGPVPQVERLIGATCLGARSVGKNLVIEFDNGLSLRGHLRMYGTWHVYRPGQRWSRPEREARLVLEVDDAVVVNFSAPVVELLETRALPVYRPLAGLGPDLLAEEFDAAEALARFRDPLRADLTIGDALMDQRVMAGVGNIWKHETLFRCRQYPWARVRDLSDEQLLKLIETARNLLLASVGRPNAFGLQRRPAMYVYMRAGQPCRRCGTRLRSARQGVDIRYTTWCPTCQAPAAGSVSAPPPPEAPHRPG</sequence>
<evidence type="ECO:0000259" key="16">
    <source>
        <dbReference type="PROSITE" id="PS51068"/>
    </source>
</evidence>
<evidence type="ECO:0000259" key="15">
    <source>
        <dbReference type="PROSITE" id="PS51066"/>
    </source>
</evidence>
<dbReference type="PANTHER" id="PTHR42697">
    <property type="entry name" value="ENDONUCLEASE 8"/>
    <property type="match status" value="1"/>
</dbReference>
<evidence type="ECO:0000256" key="10">
    <source>
        <dbReference type="ARBA" id="ARBA00023204"/>
    </source>
</evidence>
<keyword evidence="9" id="KW-0238">DNA-binding</keyword>
<dbReference type="GO" id="GO:0000703">
    <property type="term" value="F:oxidized pyrimidine nucleobase lesion DNA N-glycosylase activity"/>
    <property type="evidence" value="ECO:0007669"/>
    <property type="project" value="TreeGrafter"/>
</dbReference>
<dbReference type="GO" id="GO:0003684">
    <property type="term" value="F:damaged DNA binding"/>
    <property type="evidence" value="ECO:0007669"/>
    <property type="project" value="InterPro"/>
</dbReference>
<keyword evidence="4" id="KW-0479">Metal-binding</keyword>
<keyword evidence="6 14" id="KW-0863">Zinc-finger</keyword>
<feature type="domain" description="Formamidopyrimidine-DNA glycosylase catalytic" evidence="16">
    <location>
        <begin position="2"/>
        <end position="91"/>
    </location>
</feature>
<dbReference type="GO" id="GO:0140078">
    <property type="term" value="F:class I DNA-(apurinic or apyrimidinic site) endonuclease activity"/>
    <property type="evidence" value="ECO:0007669"/>
    <property type="project" value="UniProtKB-EC"/>
</dbReference>
<dbReference type="EMBL" id="PDJQ01000001">
    <property type="protein sequence ID" value="PFG74453.1"/>
    <property type="molecule type" value="Genomic_DNA"/>
</dbReference>
<keyword evidence="13" id="KW-0326">Glycosidase</keyword>
<dbReference type="InterPro" id="IPR010979">
    <property type="entry name" value="Ribosomal_uS13-like_H2TH"/>
</dbReference>
<dbReference type="Gene3D" id="1.10.8.50">
    <property type="match status" value="1"/>
</dbReference>
<evidence type="ECO:0000256" key="4">
    <source>
        <dbReference type="ARBA" id="ARBA00022723"/>
    </source>
</evidence>
<evidence type="ECO:0000256" key="13">
    <source>
        <dbReference type="ARBA" id="ARBA00023295"/>
    </source>
</evidence>
<gene>
    <name evidence="17" type="ORF">A9A59_1683</name>
</gene>
<dbReference type="InterPro" id="IPR044090">
    <property type="entry name" value="Nei2_N"/>
</dbReference>
<keyword evidence="18" id="KW-1185">Reference proteome</keyword>
<keyword evidence="12" id="KW-0511">Multifunctional enzyme</keyword>
<keyword evidence="10" id="KW-0234">DNA repair</keyword>
<dbReference type="InterPro" id="IPR015886">
    <property type="entry name" value="H2TH_FPG"/>
</dbReference>
<evidence type="ECO:0000256" key="3">
    <source>
        <dbReference type="ARBA" id="ARBA00012720"/>
    </source>
</evidence>
<evidence type="ECO:0000256" key="11">
    <source>
        <dbReference type="ARBA" id="ARBA00023239"/>
    </source>
</evidence>
<accession>A0A2A9HGI5</accession>
<evidence type="ECO:0000256" key="1">
    <source>
        <dbReference type="ARBA" id="ARBA00001947"/>
    </source>
</evidence>
<evidence type="ECO:0000256" key="8">
    <source>
        <dbReference type="ARBA" id="ARBA00022833"/>
    </source>
</evidence>
<dbReference type="Proteomes" id="UP000223071">
    <property type="component" value="Unassembled WGS sequence"/>
</dbReference>
<dbReference type="GO" id="GO:0006284">
    <property type="term" value="P:base-excision repair"/>
    <property type="evidence" value="ECO:0007669"/>
    <property type="project" value="InterPro"/>
</dbReference>
<reference evidence="17 18" key="1">
    <citation type="submission" date="2017-09" db="EMBL/GenBank/DDBJ databases">
        <title>Sequencing the genomes of two abundant thermophiles in Great Basin hot springs: Thermocrinis jamiesonii and novel Chloroflexi Thermoflexus hugenholtzii.</title>
        <authorList>
            <person name="Hedlund B."/>
        </authorList>
    </citation>
    <scope>NUCLEOTIDE SEQUENCE [LARGE SCALE GENOMIC DNA]</scope>
    <source>
        <strain evidence="17 18">G233</strain>
    </source>
</reference>
<dbReference type="InterPro" id="IPR012319">
    <property type="entry name" value="FPG_cat"/>
</dbReference>
<evidence type="ECO:0000256" key="14">
    <source>
        <dbReference type="PROSITE-ProRule" id="PRU00391"/>
    </source>
</evidence>
<dbReference type="Pfam" id="PF01149">
    <property type="entry name" value="Fapy_DNA_glyco"/>
    <property type="match status" value="1"/>
</dbReference>
<dbReference type="EC" id="4.2.99.18" evidence="3"/>
<comment type="caution">
    <text evidence="17">The sequence shown here is derived from an EMBL/GenBank/DDBJ whole genome shotgun (WGS) entry which is preliminary data.</text>
</comment>
<dbReference type="SMART" id="SM01232">
    <property type="entry name" value="H2TH"/>
    <property type="match status" value="1"/>
</dbReference>
<dbReference type="PROSITE" id="PS51066">
    <property type="entry name" value="ZF_FPG_2"/>
    <property type="match status" value="1"/>
</dbReference>